<feature type="region of interest" description="Disordered" evidence="1">
    <location>
        <begin position="1"/>
        <end position="24"/>
    </location>
</feature>
<gene>
    <name evidence="2" type="ORF">SVIM_LOCUS510506</name>
</gene>
<evidence type="ECO:0000256" key="1">
    <source>
        <dbReference type="SAM" id="MobiDB-lite"/>
    </source>
</evidence>
<organism evidence="2">
    <name type="scientific">Salix viminalis</name>
    <name type="common">Common osier</name>
    <name type="synonym">Basket willow</name>
    <dbReference type="NCBI Taxonomy" id="40686"/>
    <lineage>
        <taxon>Eukaryota</taxon>
        <taxon>Viridiplantae</taxon>
        <taxon>Streptophyta</taxon>
        <taxon>Embryophyta</taxon>
        <taxon>Tracheophyta</taxon>
        <taxon>Spermatophyta</taxon>
        <taxon>Magnoliopsida</taxon>
        <taxon>eudicotyledons</taxon>
        <taxon>Gunneridae</taxon>
        <taxon>Pentapetalae</taxon>
        <taxon>rosids</taxon>
        <taxon>fabids</taxon>
        <taxon>Malpighiales</taxon>
        <taxon>Salicaceae</taxon>
        <taxon>Saliceae</taxon>
        <taxon>Salix</taxon>
    </lineage>
</organism>
<sequence length="310" mass="34072">MVAHPSQVGGDRETATTAGQEEDPRALDHIIKSLGRQISQDVVVDHLIWSDWTSPPTTQSGLTGRHHRSLDWSDSADPSTFLGCVCHNLISGAAAPFHSLHSVFPARPLSPHGLTPFLSLAVSSSHQQPSPIRVSSPLHPSVASSSVSTASSPSILAVPSMLSSLAVGGQLLYVDGLPSLHPHNLHQRPPPASQLCPLHRPATKVVLCLQHHDRPPSSPPQCFSPSRLSLLSCSNYHPKEEEQIWREERPSCHCWCWRVGVFMFSSVAGHREGRYRREKKGERLIYTPCLGSSSAVVRCSTRCQWLWRMN</sequence>
<proteinExistence type="predicted"/>
<reference evidence="2" key="1">
    <citation type="submission" date="2019-03" db="EMBL/GenBank/DDBJ databases">
        <authorList>
            <person name="Mank J."/>
            <person name="Almeida P."/>
        </authorList>
    </citation>
    <scope>NUCLEOTIDE SEQUENCE</scope>
    <source>
        <strain evidence="2">78183</strain>
    </source>
</reference>
<dbReference type="EMBL" id="CAADRP010002318">
    <property type="protein sequence ID" value="VFU66077.1"/>
    <property type="molecule type" value="Genomic_DNA"/>
</dbReference>
<dbReference type="AlphaFoldDB" id="A0A6N2NI04"/>
<protein>
    <submittedName>
        <fullName evidence="2">Uncharacterized protein</fullName>
    </submittedName>
</protein>
<accession>A0A6N2NI04</accession>
<name>A0A6N2NI04_SALVM</name>
<evidence type="ECO:0000313" key="2">
    <source>
        <dbReference type="EMBL" id="VFU66077.1"/>
    </source>
</evidence>